<proteinExistence type="predicted"/>
<dbReference type="AlphaFoldDB" id="A0A8J6PBW7"/>
<dbReference type="SUPFAM" id="SSF53756">
    <property type="entry name" value="UDP-Glycosyltransferase/glycogen phosphorylase"/>
    <property type="match status" value="1"/>
</dbReference>
<name>A0A8J6PBW7_9FLAO</name>
<keyword evidence="1" id="KW-0808">Transferase</keyword>
<organism evidence="2 3">
    <name type="scientific">Taishania pollutisoli</name>
    <dbReference type="NCBI Taxonomy" id="2766479"/>
    <lineage>
        <taxon>Bacteria</taxon>
        <taxon>Pseudomonadati</taxon>
        <taxon>Bacteroidota</taxon>
        <taxon>Flavobacteriia</taxon>
        <taxon>Flavobacteriales</taxon>
        <taxon>Crocinitomicaceae</taxon>
        <taxon>Taishania</taxon>
    </lineage>
</organism>
<dbReference type="PANTHER" id="PTHR46401:SF2">
    <property type="entry name" value="GLYCOSYLTRANSFERASE WBBK-RELATED"/>
    <property type="match status" value="1"/>
</dbReference>
<keyword evidence="3" id="KW-1185">Reference proteome</keyword>
<sequence>MNSKVIHIVSLDVPFPPDYGGMIDVFYRIKALHKLGFSIHLHCFTYGRGKPVELKNYCSKIHFYERKKRMSDFFSSRPFVVQTRRSDDLLKRLLADDHPVLLEGLHCCWYLEHPEIRKKTTIVRTHNVEHDYYQELMKSAAGFKKLFFRSEYKKLKRYESILSQADYLLAIKEGDRAYFEILNSNTYVLPASLPKMEQQEITEPKGYCLFHGNLSVEENNASARWLLEHVIPKLNGIPVVIAGKNPGRELVEAAKKWRVNIVVNPSEAHMNQLIAEARIHVLPSTQATGLKLKLLAALQTVGTVIVNSNMIQGNDLGQYCIVVDSAEEFVAAIQREFHKPIDLADRKRQIEAFLAQHDTTDAIVRVFREIHLM</sequence>
<dbReference type="PANTHER" id="PTHR46401">
    <property type="entry name" value="GLYCOSYLTRANSFERASE WBBK-RELATED"/>
    <property type="match status" value="1"/>
</dbReference>
<evidence type="ECO:0000313" key="2">
    <source>
        <dbReference type="EMBL" id="MBC9812042.1"/>
    </source>
</evidence>
<dbReference type="GO" id="GO:0016757">
    <property type="term" value="F:glycosyltransferase activity"/>
    <property type="evidence" value="ECO:0007669"/>
    <property type="project" value="TreeGrafter"/>
</dbReference>
<dbReference type="Gene3D" id="3.40.50.2000">
    <property type="entry name" value="Glycogen Phosphorylase B"/>
    <property type="match status" value="1"/>
</dbReference>
<gene>
    <name evidence="2" type="ORF">H9Y05_06070</name>
</gene>
<dbReference type="EMBL" id="JACVEL010000003">
    <property type="protein sequence ID" value="MBC9812042.1"/>
    <property type="molecule type" value="Genomic_DNA"/>
</dbReference>
<dbReference type="Pfam" id="PF13692">
    <property type="entry name" value="Glyco_trans_1_4"/>
    <property type="match status" value="1"/>
</dbReference>
<dbReference type="RefSeq" id="WP_216713769.1">
    <property type="nucleotide sequence ID" value="NZ_JACVEL010000003.1"/>
</dbReference>
<evidence type="ECO:0000256" key="1">
    <source>
        <dbReference type="ARBA" id="ARBA00022679"/>
    </source>
</evidence>
<protein>
    <submittedName>
        <fullName evidence="2">Glycosyltransferase</fullName>
    </submittedName>
</protein>
<comment type="caution">
    <text evidence="2">The sequence shown here is derived from an EMBL/GenBank/DDBJ whole genome shotgun (WGS) entry which is preliminary data.</text>
</comment>
<dbReference type="GO" id="GO:0009103">
    <property type="term" value="P:lipopolysaccharide biosynthetic process"/>
    <property type="evidence" value="ECO:0007669"/>
    <property type="project" value="TreeGrafter"/>
</dbReference>
<reference evidence="2" key="1">
    <citation type="submission" date="2020-09" db="EMBL/GenBank/DDBJ databases">
        <title>Taishania pollutisoli gen. nov., sp. nov., Isolated from Tetrabromobisphenol A-Contaminated Soil.</title>
        <authorList>
            <person name="Chen Q."/>
        </authorList>
    </citation>
    <scope>NUCLEOTIDE SEQUENCE</scope>
    <source>
        <strain evidence="2">CZZ-1</strain>
    </source>
</reference>
<accession>A0A8J6PBW7</accession>
<evidence type="ECO:0000313" key="3">
    <source>
        <dbReference type="Proteomes" id="UP000652681"/>
    </source>
</evidence>
<dbReference type="Proteomes" id="UP000652681">
    <property type="component" value="Unassembled WGS sequence"/>
</dbReference>